<sequence length="71" mass="7808">MPSHFRGKKLVPKRIKPKQSPLRLAGFENLEKRCLLAASPFGTNVLQPLDVSRDGSVSALDALRIINALAR</sequence>
<comment type="caution">
    <text evidence="1">The sequence shown here is derived from an EMBL/GenBank/DDBJ whole genome shotgun (WGS) entry which is preliminary data.</text>
</comment>
<keyword evidence="2" id="KW-1185">Reference proteome</keyword>
<dbReference type="Proteomes" id="UP000316598">
    <property type="component" value="Unassembled WGS sequence"/>
</dbReference>
<reference evidence="1 2" key="1">
    <citation type="submission" date="2019-02" db="EMBL/GenBank/DDBJ databases">
        <title>Deep-cultivation of Planctomycetes and their phenomic and genomic characterization uncovers novel biology.</title>
        <authorList>
            <person name="Wiegand S."/>
            <person name="Jogler M."/>
            <person name="Boedeker C."/>
            <person name="Pinto D."/>
            <person name="Vollmers J."/>
            <person name="Rivas-Marin E."/>
            <person name="Kohn T."/>
            <person name="Peeters S.H."/>
            <person name="Heuer A."/>
            <person name="Rast P."/>
            <person name="Oberbeckmann S."/>
            <person name="Bunk B."/>
            <person name="Jeske O."/>
            <person name="Meyerdierks A."/>
            <person name="Storesund J.E."/>
            <person name="Kallscheuer N."/>
            <person name="Luecker S."/>
            <person name="Lage O.M."/>
            <person name="Pohl T."/>
            <person name="Merkel B.J."/>
            <person name="Hornburger P."/>
            <person name="Mueller R.-W."/>
            <person name="Bruemmer F."/>
            <person name="Labrenz M."/>
            <person name="Spormann A.M."/>
            <person name="Op Den Camp H."/>
            <person name="Overmann J."/>
            <person name="Amann R."/>
            <person name="Jetten M.S.M."/>
            <person name="Mascher T."/>
            <person name="Medema M.H."/>
            <person name="Devos D.P."/>
            <person name="Kaster A.-K."/>
            <person name="Ovreas L."/>
            <person name="Rohde M."/>
            <person name="Galperin M.Y."/>
            <person name="Jogler C."/>
        </authorList>
    </citation>
    <scope>NUCLEOTIDE SEQUENCE [LARGE SCALE GENOMIC DNA]</scope>
    <source>
        <strain evidence="1 2">Pla22</strain>
    </source>
</reference>
<dbReference type="InterPro" id="IPR002105">
    <property type="entry name" value="Dockerin_1_rpt"/>
</dbReference>
<evidence type="ECO:0000313" key="1">
    <source>
        <dbReference type="EMBL" id="TWT54306.1"/>
    </source>
</evidence>
<evidence type="ECO:0000313" key="2">
    <source>
        <dbReference type="Proteomes" id="UP000316598"/>
    </source>
</evidence>
<gene>
    <name evidence="1" type="ORF">Pla22_19480</name>
</gene>
<dbReference type="GO" id="GO:0004553">
    <property type="term" value="F:hydrolase activity, hydrolyzing O-glycosyl compounds"/>
    <property type="evidence" value="ECO:0007669"/>
    <property type="project" value="InterPro"/>
</dbReference>
<dbReference type="GO" id="GO:0000272">
    <property type="term" value="P:polysaccharide catabolic process"/>
    <property type="evidence" value="ECO:0007669"/>
    <property type="project" value="InterPro"/>
</dbReference>
<accession>A0A5C5WUI1</accession>
<dbReference type="Pfam" id="PF00404">
    <property type="entry name" value="Dockerin_1"/>
    <property type="match status" value="1"/>
</dbReference>
<dbReference type="RefSeq" id="WP_146514372.1">
    <property type="nucleotide sequence ID" value="NZ_SJPI01000001.1"/>
</dbReference>
<protein>
    <submittedName>
        <fullName evidence="1">Uncharacterized protein</fullName>
    </submittedName>
</protein>
<dbReference type="EMBL" id="SJPI01000001">
    <property type="protein sequence ID" value="TWT54306.1"/>
    <property type="molecule type" value="Genomic_DNA"/>
</dbReference>
<proteinExistence type="predicted"/>
<name>A0A5C5WUI1_9BACT</name>
<organism evidence="1 2">
    <name type="scientific">Rubripirellula amarantea</name>
    <dbReference type="NCBI Taxonomy" id="2527999"/>
    <lineage>
        <taxon>Bacteria</taxon>
        <taxon>Pseudomonadati</taxon>
        <taxon>Planctomycetota</taxon>
        <taxon>Planctomycetia</taxon>
        <taxon>Pirellulales</taxon>
        <taxon>Pirellulaceae</taxon>
        <taxon>Rubripirellula</taxon>
    </lineage>
</organism>
<dbReference type="AlphaFoldDB" id="A0A5C5WUI1"/>